<sequence length="59" mass="6931">MSTIFSVELSLYQGRICYICLLVKSVHNPLLLNRSRNRNIGAYVNKEENLYNNTHIYKL</sequence>
<dbReference type="EMBL" id="BK015907">
    <property type="protein sequence ID" value="DAF84691.1"/>
    <property type="molecule type" value="Genomic_DNA"/>
</dbReference>
<organism evidence="1">
    <name type="scientific">Myoviridae sp. ctLEM34</name>
    <dbReference type="NCBI Taxonomy" id="2825082"/>
    <lineage>
        <taxon>Viruses</taxon>
        <taxon>Duplodnaviria</taxon>
        <taxon>Heunggongvirae</taxon>
        <taxon>Uroviricota</taxon>
        <taxon>Caudoviricetes</taxon>
    </lineage>
</organism>
<protein>
    <submittedName>
        <fullName evidence="1">Uncharacterized protein</fullName>
    </submittedName>
</protein>
<reference evidence="1" key="1">
    <citation type="journal article" date="2021" name="Proc. Natl. Acad. Sci. U.S.A.">
        <title>A Catalog of Tens of Thousands of Viruses from Human Metagenomes Reveals Hidden Associations with Chronic Diseases.</title>
        <authorList>
            <person name="Tisza M.J."/>
            <person name="Buck C.B."/>
        </authorList>
    </citation>
    <scope>NUCLEOTIDE SEQUENCE</scope>
    <source>
        <strain evidence="1">CtLEM34</strain>
    </source>
</reference>
<evidence type="ECO:0000313" key="1">
    <source>
        <dbReference type="EMBL" id="DAF84691.1"/>
    </source>
</evidence>
<accession>A0A8S5TR72</accession>
<name>A0A8S5TR72_9CAUD</name>
<proteinExistence type="predicted"/>